<dbReference type="OrthoDB" id="2922289at2759"/>
<evidence type="ECO:0000313" key="4">
    <source>
        <dbReference type="Proteomes" id="UP000253153"/>
    </source>
</evidence>
<accession>A0A366QVZ6</accession>
<gene>
    <name evidence="3" type="ORF">FIESC28_10027</name>
</gene>
<feature type="compositionally biased region" description="Basic and acidic residues" evidence="2">
    <location>
        <begin position="210"/>
        <end position="222"/>
    </location>
</feature>
<dbReference type="PANTHER" id="PTHR40788">
    <property type="entry name" value="CLR5 DOMAIN-CONTAINING PROTEIN-RELATED"/>
    <property type="match status" value="1"/>
</dbReference>
<evidence type="ECO:0000256" key="1">
    <source>
        <dbReference type="SAM" id="Coils"/>
    </source>
</evidence>
<feature type="region of interest" description="Disordered" evidence="2">
    <location>
        <begin position="210"/>
        <end position="233"/>
    </location>
</feature>
<sequence>MRSTSPAKMEPSSLDLLRELHGDLKRKWKAHGPKVETAWRSFNKPQRAECMETGAFEGKVLKHSRDTSLGNVCWFIPEWNLEDITDPESNLLLDILKHRATKSLSQQYRSGHNGTAGDLDLIEDMARTRNMRPVGDFENCFTVFCKGKYGFSFHVNAGQKGKEFLSGLESAFQQRKIIPQSLGELILRRQLVLLQILNIMIETVLHEDSETRDRSQLAEKPKPTTTPLPSSVSKQATAKLNSQDLSAIASDQKSSLQEYLSLLRTEPDVLCSSVSVEFFSRPELLPDEKGRSLSVHTDRYIGPAVFETIHNAFQGIASWDSITGLLDLLAKLSADKLYKSMVLQELSNMCHFEYARTQALFRRHIATGTGSKWFKRLSNVYDRGGNAKLSMKCKPEELTRSDPQLHYLLRLCQPETTISQAVEWMQKLTNLYKAHPLERESLFEKESRTLYDMAAIVVFVQDLSAVYSLPSSSRKKGTLLVARLQEVDVELGKIKKEVDLRDFAAPIINLIEPGVSQKALEALDQFVIEKTDAKMGSMYQDEMKKAFQDIEGQYQKAKEKLNKHTKADLVPMNTTHADAKDRIETQKRKEKTRPEHSSVYKITKTTDFDEENKAVEPPSPVNVSPSTAQVFATIFDKAQSRGSLSWTSFESAMAELGFSVLARFGSVYTFRPSEDMDIKRSINIHRPHQSQIEGYDTLILARRLSRAYGWNENSFVTE</sequence>
<dbReference type="Proteomes" id="UP000253153">
    <property type="component" value="Unassembled WGS sequence"/>
</dbReference>
<keyword evidence="4" id="KW-1185">Reference proteome</keyword>
<keyword evidence="1" id="KW-0175">Coiled coil</keyword>
<dbReference type="RefSeq" id="XP_031011792.1">
    <property type="nucleotide sequence ID" value="XM_031164162.1"/>
</dbReference>
<dbReference type="EMBL" id="QKXC01000273">
    <property type="protein sequence ID" value="RBR09087.1"/>
    <property type="molecule type" value="Genomic_DNA"/>
</dbReference>
<evidence type="ECO:0000313" key="3">
    <source>
        <dbReference type="EMBL" id="RBR09087.1"/>
    </source>
</evidence>
<comment type="caution">
    <text evidence="3">The sequence shown here is derived from an EMBL/GenBank/DDBJ whole genome shotgun (WGS) entry which is preliminary data.</text>
</comment>
<dbReference type="PANTHER" id="PTHR40788:SF1">
    <property type="entry name" value="IPA PROTEIN"/>
    <property type="match status" value="1"/>
</dbReference>
<feature type="coiled-coil region" evidence="1">
    <location>
        <begin position="540"/>
        <end position="567"/>
    </location>
</feature>
<dbReference type="GeneID" id="41999458"/>
<reference evidence="3 4" key="1">
    <citation type="submission" date="2018-06" db="EMBL/GenBank/DDBJ databases">
        <title>Fusarium incarnatum-equiseti species complex species 28.</title>
        <authorList>
            <person name="Gardiner D.M."/>
        </authorList>
    </citation>
    <scope>NUCLEOTIDE SEQUENCE [LARGE SCALE GENOMIC DNA]</scope>
    <source>
        <strain evidence="3 4">FIESC_28</strain>
    </source>
</reference>
<name>A0A366QVZ6_9HYPO</name>
<evidence type="ECO:0008006" key="5">
    <source>
        <dbReference type="Google" id="ProtNLM"/>
    </source>
</evidence>
<organism evidence="3 4">
    <name type="scientific">Fusarium coffeatum</name>
    <dbReference type="NCBI Taxonomy" id="231269"/>
    <lineage>
        <taxon>Eukaryota</taxon>
        <taxon>Fungi</taxon>
        <taxon>Dikarya</taxon>
        <taxon>Ascomycota</taxon>
        <taxon>Pezizomycotina</taxon>
        <taxon>Sordariomycetes</taxon>
        <taxon>Hypocreomycetidae</taxon>
        <taxon>Hypocreales</taxon>
        <taxon>Nectriaceae</taxon>
        <taxon>Fusarium</taxon>
        <taxon>Fusarium incarnatum-equiseti species complex</taxon>
    </lineage>
</organism>
<feature type="compositionally biased region" description="Low complexity" evidence="2">
    <location>
        <begin position="223"/>
        <end position="233"/>
    </location>
</feature>
<protein>
    <recommendedName>
        <fullName evidence="5">Ipa protein</fullName>
    </recommendedName>
</protein>
<proteinExistence type="predicted"/>
<dbReference type="AlphaFoldDB" id="A0A366QVZ6"/>
<evidence type="ECO:0000256" key="2">
    <source>
        <dbReference type="SAM" id="MobiDB-lite"/>
    </source>
</evidence>